<evidence type="ECO:0000256" key="1">
    <source>
        <dbReference type="SAM" id="MobiDB-lite"/>
    </source>
</evidence>
<feature type="compositionally biased region" description="Basic and acidic residues" evidence="1">
    <location>
        <begin position="15"/>
        <end position="32"/>
    </location>
</feature>
<feature type="compositionally biased region" description="Low complexity" evidence="1">
    <location>
        <begin position="93"/>
        <end position="129"/>
    </location>
</feature>
<reference evidence="2 3" key="1">
    <citation type="journal article" date="2019" name="Int. J. Syst. Evol. Microbiol.">
        <title>The Global Catalogue of Microorganisms (GCM) 10K type strain sequencing project: providing services to taxonomists for standard genome sequencing and annotation.</title>
        <authorList>
            <consortium name="The Broad Institute Genomics Platform"/>
            <consortium name="The Broad Institute Genome Sequencing Center for Infectious Disease"/>
            <person name="Wu L."/>
            <person name="Ma J."/>
        </authorList>
    </citation>
    <scope>NUCLEOTIDE SEQUENCE [LARGE SCALE GENOMIC DNA]</scope>
    <source>
        <strain evidence="2 3">JCM 13022</strain>
    </source>
</reference>
<dbReference type="Proteomes" id="UP001500467">
    <property type="component" value="Unassembled WGS sequence"/>
</dbReference>
<feature type="compositionally biased region" description="Low complexity" evidence="1">
    <location>
        <begin position="50"/>
        <end position="65"/>
    </location>
</feature>
<dbReference type="EMBL" id="BAAALM010000008">
    <property type="protein sequence ID" value="GAA1207384.1"/>
    <property type="molecule type" value="Genomic_DNA"/>
</dbReference>
<keyword evidence="3" id="KW-1185">Reference proteome</keyword>
<comment type="caution">
    <text evidence="2">The sequence shown here is derived from an EMBL/GenBank/DDBJ whole genome shotgun (WGS) entry which is preliminary data.</text>
</comment>
<feature type="region of interest" description="Disordered" evidence="1">
    <location>
        <begin position="1"/>
        <end position="165"/>
    </location>
</feature>
<organism evidence="2 3">
    <name type="scientific">Prauserella alba</name>
    <dbReference type="NCBI Taxonomy" id="176898"/>
    <lineage>
        <taxon>Bacteria</taxon>
        <taxon>Bacillati</taxon>
        <taxon>Actinomycetota</taxon>
        <taxon>Actinomycetes</taxon>
        <taxon>Pseudonocardiales</taxon>
        <taxon>Pseudonocardiaceae</taxon>
        <taxon>Prauserella</taxon>
    </lineage>
</organism>
<name>A0ABN1VE15_9PSEU</name>
<proteinExistence type="predicted"/>
<feature type="compositionally biased region" description="Low complexity" evidence="1">
    <location>
        <begin position="77"/>
        <end position="86"/>
    </location>
</feature>
<sequence>MDPAVPAGPVQGDPVHLRARTDRQVPADREVPLLDAPAPAARADREAPADRPSLAALRVLVAPVATPRGPADRPDPTRALPRAPARAARRAPEGPAVPAGRRAPEAAADPAGPVVREAPAAPVVPTVPEARSRPRRNPPNLLSRNPGTHRPPADGPSVRASARCR</sequence>
<gene>
    <name evidence="2" type="ORF">GCM10009675_28530</name>
</gene>
<accession>A0ABN1VE15</accession>
<evidence type="ECO:0000313" key="3">
    <source>
        <dbReference type="Proteomes" id="UP001500467"/>
    </source>
</evidence>
<protein>
    <submittedName>
        <fullName evidence="2">Uncharacterized protein</fullName>
    </submittedName>
</protein>
<evidence type="ECO:0000313" key="2">
    <source>
        <dbReference type="EMBL" id="GAA1207384.1"/>
    </source>
</evidence>